<evidence type="ECO:0000256" key="1">
    <source>
        <dbReference type="SAM" id="Phobius"/>
    </source>
</evidence>
<keyword evidence="1" id="KW-1133">Transmembrane helix</keyword>
<gene>
    <name evidence="2" type="ORF">Vbra_4280</name>
</gene>
<keyword evidence="3" id="KW-1185">Reference proteome</keyword>
<dbReference type="AlphaFoldDB" id="A0A0G4F9T2"/>
<feature type="transmembrane region" description="Helical" evidence="1">
    <location>
        <begin position="46"/>
        <end position="72"/>
    </location>
</feature>
<dbReference type="EMBL" id="CDMY01000395">
    <property type="protein sequence ID" value="CEM09638.1"/>
    <property type="molecule type" value="Genomic_DNA"/>
</dbReference>
<feature type="transmembrane region" description="Helical" evidence="1">
    <location>
        <begin position="156"/>
        <end position="178"/>
    </location>
</feature>
<accession>A0A0G4F9T2</accession>
<reference evidence="2 3" key="1">
    <citation type="submission" date="2014-11" db="EMBL/GenBank/DDBJ databases">
        <authorList>
            <person name="Zhu J."/>
            <person name="Qi W."/>
            <person name="Song R."/>
        </authorList>
    </citation>
    <scope>NUCLEOTIDE SEQUENCE [LARGE SCALE GENOMIC DNA]</scope>
</reference>
<feature type="transmembrane region" description="Helical" evidence="1">
    <location>
        <begin position="258"/>
        <end position="277"/>
    </location>
</feature>
<dbReference type="InParanoid" id="A0A0G4F9T2"/>
<keyword evidence="1" id="KW-0472">Membrane</keyword>
<name>A0A0G4F9T2_VITBC</name>
<feature type="transmembrane region" description="Helical" evidence="1">
    <location>
        <begin position="184"/>
        <end position="206"/>
    </location>
</feature>
<proteinExistence type="predicted"/>
<dbReference type="Proteomes" id="UP000041254">
    <property type="component" value="Unassembled WGS sequence"/>
</dbReference>
<organism evidence="2 3">
    <name type="scientific">Vitrella brassicaformis (strain CCMP3155)</name>
    <dbReference type="NCBI Taxonomy" id="1169540"/>
    <lineage>
        <taxon>Eukaryota</taxon>
        <taxon>Sar</taxon>
        <taxon>Alveolata</taxon>
        <taxon>Colpodellida</taxon>
        <taxon>Vitrellaceae</taxon>
        <taxon>Vitrella</taxon>
    </lineage>
</organism>
<sequence length="301" mass="33609">MTGMTDASLVHRLEQTILGIQSLLEGVWLCVTDGDVRREYLFCWKWIGGFLVVTIVISQVMVLPLAILFHLVDFITLESYDISKYTSALAARMARLMVDIVPSLCLAFLGYPLERAFFAVLASVSPTDHSTLSAMTRLPRDPFQFLWRLMRRLARGALFSLLLGLLYGLPIKGVYAVVVLVMEVVLATTFTGPYAALVAFLIAFFFPQAKPLTLRLLNIFHVATLSSADFLDPYLARHYSNDQKSYRRQKRFLRENQGLVMPFGMVFVALGAVRGVGPLMCLVSVPASAALVPHLRRGDDE</sequence>
<keyword evidence="1" id="KW-0812">Transmembrane</keyword>
<evidence type="ECO:0000313" key="3">
    <source>
        <dbReference type="Proteomes" id="UP000041254"/>
    </source>
</evidence>
<dbReference type="VEuPathDB" id="CryptoDB:Vbra_4280"/>
<feature type="transmembrane region" description="Helical" evidence="1">
    <location>
        <begin position="93"/>
        <end position="111"/>
    </location>
</feature>
<protein>
    <submittedName>
        <fullName evidence="2">Uncharacterized protein</fullName>
    </submittedName>
</protein>
<evidence type="ECO:0000313" key="2">
    <source>
        <dbReference type="EMBL" id="CEM09638.1"/>
    </source>
</evidence>